<dbReference type="CDD" id="cd07383">
    <property type="entry name" value="MPP_Dcr2"/>
    <property type="match status" value="1"/>
</dbReference>
<evidence type="ECO:0000313" key="5">
    <source>
        <dbReference type="Proteomes" id="UP000241462"/>
    </source>
</evidence>
<evidence type="ECO:0000256" key="2">
    <source>
        <dbReference type="SAM" id="SignalP"/>
    </source>
</evidence>
<evidence type="ECO:0000313" key="4">
    <source>
        <dbReference type="EMBL" id="PSS03738.1"/>
    </source>
</evidence>
<keyword evidence="2" id="KW-0732">Signal</keyword>
<dbReference type="Gene3D" id="3.60.21.10">
    <property type="match status" value="1"/>
</dbReference>
<dbReference type="InterPro" id="IPR004843">
    <property type="entry name" value="Calcineurin-like_PHP"/>
</dbReference>
<dbReference type="SUPFAM" id="SSF56300">
    <property type="entry name" value="Metallo-dependent phosphatases"/>
    <property type="match status" value="1"/>
</dbReference>
<feature type="domain" description="Calcineurin-like phosphoesterase" evidence="3">
    <location>
        <begin position="66"/>
        <end position="188"/>
    </location>
</feature>
<reference evidence="4 5" key="1">
    <citation type="journal article" date="2018" name="Mycol. Prog.">
        <title>Coniella lustricola, a new species from submerged detritus.</title>
        <authorList>
            <person name="Raudabaugh D.B."/>
            <person name="Iturriaga T."/>
            <person name="Carver A."/>
            <person name="Mondo S."/>
            <person name="Pangilinan J."/>
            <person name="Lipzen A."/>
            <person name="He G."/>
            <person name="Amirebrahimi M."/>
            <person name="Grigoriev I.V."/>
            <person name="Miller A.N."/>
        </authorList>
    </citation>
    <scope>NUCLEOTIDE SEQUENCE [LARGE SCALE GENOMIC DNA]</scope>
    <source>
        <strain evidence="4 5">B22-T-1</strain>
    </source>
</reference>
<dbReference type="InterPro" id="IPR029052">
    <property type="entry name" value="Metallo-depent_PP-like"/>
</dbReference>
<accession>A0A2T3AN06</accession>
<dbReference type="AlphaFoldDB" id="A0A2T3AN06"/>
<dbReference type="PANTHER" id="PTHR32440">
    <property type="entry name" value="PHOSPHATASE DCR2-RELATED-RELATED"/>
    <property type="match status" value="1"/>
</dbReference>
<feature type="chain" id="PRO_5015517199" evidence="2">
    <location>
        <begin position="23"/>
        <end position="501"/>
    </location>
</feature>
<dbReference type="Proteomes" id="UP000241462">
    <property type="component" value="Unassembled WGS sequence"/>
</dbReference>
<feature type="compositionally biased region" description="Low complexity" evidence="1">
    <location>
        <begin position="418"/>
        <end position="434"/>
    </location>
</feature>
<dbReference type="STRING" id="2025994.A0A2T3AN06"/>
<dbReference type="Pfam" id="PF00149">
    <property type="entry name" value="Metallophos"/>
    <property type="match status" value="1"/>
</dbReference>
<protein>
    <submittedName>
        <fullName evidence="4">Metallo-dependent phosphatase-like protein</fullName>
    </submittedName>
</protein>
<dbReference type="OrthoDB" id="783096at2759"/>
<dbReference type="GO" id="GO:0005737">
    <property type="term" value="C:cytoplasm"/>
    <property type="evidence" value="ECO:0007669"/>
    <property type="project" value="TreeGrafter"/>
</dbReference>
<sequence length="501" mass="54564">MLLSPLSICCLWIGLWSQVVLAQLEKDNPGPLNVTNVTGNPNTTSAEFGPLRFRDDGTFQISVFEDLHFGENAWDAWGPLQDIQTTRVMNAILDIETPDLIVLNGDLITGNNAFKANATAYMAAIAAPLVARNLTWASTYGNHDSDFNLSRVHLWHKEHEWPNSRTGNMVAGGDQVGVSNYYLPVYGAECDGRVDTEAMNGCVPELILWFFDSRGGNRYQQLDDEGNVVPEECWVDESVVEWFTQTRTELARSYSSSIDKATSTNTNTTTVIPSLAFVHIPLNASRALQLDSKGVDPNLFPGINDDFPLAGQGQGWCANGTVGCAYGGQDVPFMEALVATEGLMGVFSGHDHGDTWCYNWNTTGLSSDSSSALSTTPMTTPTTTSLNLCFGQHSGYGGYGSWIRGARQILISKIPHRQPLQQQPAQARRQQQPLDTDDDTVSTAVAAVPSSAAPSSLLTVDTWIRTEQQTIIGSISLNATYGQDIYPATPDVETFCLECNL</sequence>
<proteinExistence type="predicted"/>
<feature type="region of interest" description="Disordered" evidence="1">
    <location>
        <begin position="418"/>
        <end position="439"/>
    </location>
</feature>
<dbReference type="EMBL" id="KZ678373">
    <property type="protein sequence ID" value="PSS03738.1"/>
    <property type="molecule type" value="Genomic_DNA"/>
</dbReference>
<gene>
    <name evidence="4" type="ORF">BD289DRAFT_457629</name>
</gene>
<dbReference type="PANTHER" id="PTHR32440:SF11">
    <property type="entry name" value="METALLOPHOSPHOESTERASE DOMAIN-CONTAINING PROTEIN"/>
    <property type="match status" value="1"/>
</dbReference>
<evidence type="ECO:0000259" key="3">
    <source>
        <dbReference type="Pfam" id="PF00149"/>
    </source>
</evidence>
<name>A0A2T3AN06_9PEZI</name>
<dbReference type="InParanoid" id="A0A2T3AN06"/>
<evidence type="ECO:0000256" key="1">
    <source>
        <dbReference type="SAM" id="MobiDB-lite"/>
    </source>
</evidence>
<dbReference type="GO" id="GO:0016788">
    <property type="term" value="F:hydrolase activity, acting on ester bonds"/>
    <property type="evidence" value="ECO:0007669"/>
    <property type="project" value="TreeGrafter"/>
</dbReference>
<feature type="signal peptide" evidence="2">
    <location>
        <begin position="1"/>
        <end position="22"/>
    </location>
</feature>
<keyword evidence="5" id="KW-1185">Reference proteome</keyword>
<organism evidence="4 5">
    <name type="scientific">Coniella lustricola</name>
    <dbReference type="NCBI Taxonomy" id="2025994"/>
    <lineage>
        <taxon>Eukaryota</taxon>
        <taxon>Fungi</taxon>
        <taxon>Dikarya</taxon>
        <taxon>Ascomycota</taxon>
        <taxon>Pezizomycotina</taxon>
        <taxon>Sordariomycetes</taxon>
        <taxon>Sordariomycetidae</taxon>
        <taxon>Diaporthales</taxon>
        <taxon>Schizoparmaceae</taxon>
        <taxon>Coniella</taxon>
    </lineage>
</organism>